<feature type="non-terminal residue" evidence="1">
    <location>
        <position position="134"/>
    </location>
</feature>
<reference evidence="1" key="1">
    <citation type="submission" date="2021-06" db="EMBL/GenBank/DDBJ databases">
        <authorList>
            <person name="Kallberg Y."/>
            <person name="Tangrot J."/>
            <person name="Rosling A."/>
        </authorList>
    </citation>
    <scope>NUCLEOTIDE SEQUENCE</scope>
    <source>
        <strain evidence="1">BR232B</strain>
    </source>
</reference>
<evidence type="ECO:0000313" key="1">
    <source>
        <dbReference type="EMBL" id="CAG8640077.1"/>
    </source>
</evidence>
<proteinExistence type="predicted"/>
<dbReference type="Proteomes" id="UP000789739">
    <property type="component" value="Unassembled WGS sequence"/>
</dbReference>
<evidence type="ECO:0000313" key="2">
    <source>
        <dbReference type="Proteomes" id="UP000789739"/>
    </source>
</evidence>
<organism evidence="1 2">
    <name type="scientific">Paraglomus brasilianum</name>
    <dbReference type="NCBI Taxonomy" id="144538"/>
    <lineage>
        <taxon>Eukaryota</taxon>
        <taxon>Fungi</taxon>
        <taxon>Fungi incertae sedis</taxon>
        <taxon>Mucoromycota</taxon>
        <taxon>Glomeromycotina</taxon>
        <taxon>Glomeromycetes</taxon>
        <taxon>Paraglomerales</taxon>
        <taxon>Paraglomeraceae</taxon>
        <taxon>Paraglomus</taxon>
    </lineage>
</organism>
<comment type="caution">
    <text evidence="1">The sequence shown here is derived from an EMBL/GenBank/DDBJ whole genome shotgun (WGS) entry which is preliminary data.</text>
</comment>
<gene>
    <name evidence="1" type="ORF">PBRASI_LOCUS9723</name>
</gene>
<sequence>PIPSDSDTETIDADDVEPETAAVEMEVLEAPALLTVGKKVGKLQCYWSQKEKCRYPVVVLEVSIASITAFRVPYFSDSSTPDMDGSKDDLVFDYASVEEELATELEEEKENVIDITSNIDGDVYEDDILYENIW</sequence>
<dbReference type="AlphaFoldDB" id="A0A9N9DH14"/>
<dbReference type="EMBL" id="CAJVPI010002281">
    <property type="protein sequence ID" value="CAG8640077.1"/>
    <property type="molecule type" value="Genomic_DNA"/>
</dbReference>
<accession>A0A9N9DH14</accession>
<keyword evidence="2" id="KW-1185">Reference proteome</keyword>
<name>A0A9N9DH14_9GLOM</name>
<protein>
    <submittedName>
        <fullName evidence="1">7388_t:CDS:1</fullName>
    </submittedName>
</protein>